<dbReference type="AlphaFoldDB" id="A0A2J6TUA2"/>
<dbReference type="PANTHER" id="PTHR42069">
    <property type="entry name" value="HYPHAL ANASTAMOSIS-8 PROTEIN"/>
    <property type="match status" value="1"/>
</dbReference>
<feature type="transmembrane region" description="Helical" evidence="1">
    <location>
        <begin position="122"/>
        <end position="144"/>
    </location>
</feature>
<keyword evidence="1" id="KW-0812">Transmembrane</keyword>
<sequence length="222" mass="23868">MSETKSEVVAETSSFDAPTLTHQKSNRMARVVESAGIGLTILALLAAITIVVTAADALAVYNTTSLPGDHSYLLPLWPADFNMRPSVALVTCGSVIVLTSASSLIVSKVSAVRKAPFIHRSIGFVGPTICLIAGLVATSFFYGVNASSTTYTLHSWSCQWSPVTMNVKPHWDVLCRETTAAIYLMVMMIPLEILVLGSVAYSSFAGQKQMFERERKGSPTMS</sequence>
<evidence type="ECO:0000256" key="1">
    <source>
        <dbReference type="SAM" id="Phobius"/>
    </source>
</evidence>
<organism evidence="2 3">
    <name type="scientific">Hyaloscypha bicolor E</name>
    <dbReference type="NCBI Taxonomy" id="1095630"/>
    <lineage>
        <taxon>Eukaryota</taxon>
        <taxon>Fungi</taxon>
        <taxon>Dikarya</taxon>
        <taxon>Ascomycota</taxon>
        <taxon>Pezizomycotina</taxon>
        <taxon>Leotiomycetes</taxon>
        <taxon>Helotiales</taxon>
        <taxon>Hyaloscyphaceae</taxon>
        <taxon>Hyaloscypha</taxon>
        <taxon>Hyaloscypha bicolor</taxon>
    </lineage>
</organism>
<dbReference type="Proteomes" id="UP000235371">
    <property type="component" value="Unassembled WGS sequence"/>
</dbReference>
<feature type="transmembrane region" description="Helical" evidence="1">
    <location>
        <begin position="81"/>
        <end position="101"/>
    </location>
</feature>
<dbReference type="RefSeq" id="XP_024743517.1">
    <property type="nucleotide sequence ID" value="XM_024879077.1"/>
</dbReference>
<reference evidence="2 3" key="1">
    <citation type="submission" date="2016-04" db="EMBL/GenBank/DDBJ databases">
        <title>A degradative enzymes factory behind the ericoid mycorrhizal symbiosis.</title>
        <authorList>
            <consortium name="DOE Joint Genome Institute"/>
            <person name="Martino E."/>
            <person name="Morin E."/>
            <person name="Grelet G."/>
            <person name="Kuo A."/>
            <person name="Kohler A."/>
            <person name="Daghino S."/>
            <person name="Barry K."/>
            <person name="Choi C."/>
            <person name="Cichocki N."/>
            <person name="Clum A."/>
            <person name="Copeland A."/>
            <person name="Hainaut M."/>
            <person name="Haridas S."/>
            <person name="Labutti K."/>
            <person name="Lindquist E."/>
            <person name="Lipzen A."/>
            <person name="Khouja H.-R."/>
            <person name="Murat C."/>
            <person name="Ohm R."/>
            <person name="Olson A."/>
            <person name="Spatafora J."/>
            <person name="Veneault-Fourrey C."/>
            <person name="Henrissat B."/>
            <person name="Grigoriev I."/>
            <person name="Martin F."/>
            <person name="Perotto S."/>
        </authorList>
    </citation>
    <scope>NUCLEOTIDE SEQUENCE [LARGE SCALE GENOMIC DNA]</scope>
    <source>
        <strain evidence="2 3">E</strain>
    </source>
</reference>
<proteinExistence type="predicted"/>
<accession>A0A2J6TUA2</accession>
<dbReference type="InParanoid" id="A0A2J6TUA2"/>
<feature type="transmembrane region" description="Helical" evidence="1">
    <location>
        <begin position="180"/>
        <end position="206"/>
    </location>
</feature>
<dbReference type="GeneID" id="36587154"/>
<dbReference type="PANTHER" id="PTHR42069:SF1">
    <property type="entry name" value="MARVEL DOMAIN-CONTAINING PROTEIN"/>
    <property type="match status" value="1"/>
</dbReference>
<dbReference type="EMBL" id="KZ613743">
    <property type="protein sequence ID" value="PMD66613.1"/>
    <property type="molecule type" value="Genomic_DNA"/>
</dbReference>
<name>A0A2J6TUA2_9HELO</name>
<protein>
    <submittedName>
        <fullName evidence="2">Uncharacterized protein</fullName>
    </submittedName>
</protein>
<gene>
    <name evidence="2" type="ORF">K444DRAFT_606929</name>
</gene>
<evidence type="ECO:0000313" key="2">
    <source>
        <dbReference type="EMBL" id="PMD66613.1"/>
    </source>
</evidence>
<feature type="transmembrane region" description="Helical" evidence="1">
    <location>
        <begin position="37"/>
        <end position="61"/>
    </location>
</feature>
<evidence type="ECO:0000313" key="3">
    <source>
        <dbReference type="Proteomes" id="UP000235371"/>
    </source>
</evidence>
<keyword evidence="1" id="KW-1133">Transmembrane helix</keyword>
<keyword evidence="3" id="KW-1185">Reference proteome</keyword>
<dbReference type="OrthoDB" id="3890746at2759"/>
<keyword evidence="1" id="KW-0472">Membrane</keyword>